<evidence type="ECO:0000313" key="1">
    <source>
        <dbReference type="EMBL" id="KAK3718540.1"/>
    </source>
</evidence>
<organism evidence="1 2">
    <name type="scientific">Vermiconidia calcicola</name>
    <dbReference type="NCBI Taxonomy" id="1690605"/>
    <lineage>
        <taxon>Eukaryota</taxon>
        <taxon>Fungi</taxon>
        <taxon>Dikarya</taxon>
        <taxon>Ascomycota</taxon>
        <taxon>Pezizomycotina</taxon>
        <taxon>Dothideomycetes</taxon>
        <taxon>Dothideomycetidae</taxon>
        <taxon>Mycosphaerellales</taxon>
        <taxon>Extremaceae</taxon>
        <taxon>Vermiconidia</taxon>
    </lineage>
</organism>
<keyword evidence="2" id="KW-1185">Reference proteome</keyword>
<dbReference type="Proteomes" id="UP001281147">
    <property type="component" value="Unassembled WGS sequence"/>
</dbReference>
<evidence type="ECO:0000313" key="2">
    <source>
        <dbReference type="Proteomes" id="UP001281147"/>
    </source>
</evidence>
<accession>A0ACC3NLZ9</accession>
<name>A0ACC3NLZ9_9PEZI</name>
<dbReference type="EMBL" id="JAUTXU010000031">
    <property type="protein sequence ID" value="KAK3718540.1"/>
    <property type="molecule type" value="Genomic_DNA"/>
</dbReference>
<reference evidence="1" key="1">
    <citation type="submission" date="2023-07" db="EMBL/GenBank/DDBJ databases">
        <title>Black Yeasts Isolated from many extreme environments.</title>
        <authorList>
            <person name="Coleine C."/>
            <person name="Stajich J.E."/>
            <person name="Selbmann L."/>
        </authorList>
    </citation>
    <scope>NUCLEOTIDE SEQUENCE</scope>
    <source>
        <strain evidence="1">CCFEE 5714</strain>
    </source>
</reference>
<comment type="caution">
    <text evidence="1">The sequence shown here is derived from an EMBL/GenBank/DDBJ whole genome shotgun (WGS) entry which is preliminary data.</text>
</comment>
<proteinExistence type="predicted"/>
<sequence length="1678" mass="181446">MATSANLPPGATPAHDPFTTSASYHANNSGGMRFAPFETDSLYTTSSPSQAKRALEAHLKDTDRRIQDASRLGTTLVQQRKDLAARLKDVEQVSSQQDGSQVPQELRKKLAELEREYNEIGKESARAFLPKTRTTSMGGDVMSTPSAYAGSGRESPTKLTAPSRRQRNQPTNRVHDIEFATEISTSLLAQVRQLQSALLEKDEELKDTTGLRAQLEAEAAGMVQRIRQLDESEQRYKDENWNLEMRLQDLEASFKDSTDKESRLAQNLKSTQSEKAAAQRDLDDLKVSHEKLNEEHAVIKRQQETDIHVLRRDAAFHETEKSRMQRKIEELTSQNTELAKAVSYRWNQPSTATDTDFVSADEDHNTSDNTPPHSEPASPVKGTPRHGHLESETLKSSLNHAHRMIQNLKNNIHREKTEKIELKRMLQDARDELEARRSESNAGTSGLTKKRSTGQDSRFRKPARPLNRGSSATTTEILEDDLDWEDDGARTPSKSRSVSSALGGAFAGAAGTAAFDHASFGGEDTESTDAAFETATERGEGTSTEDAFETATEREHIGGDESDELTETEASGATRTGTVRKGPSGLEGAKKGDRRSFMSTASTSADEEDDDVGSVRTPVREQGQPKYRLRGLNYNRPASGSGSGRRGRVSEIAQGESGRSGSPYSPASSQGTPSQPLGGQSLGDELDALSDDVSTPGTSRFEDSTAATLDTQRRLESIEPETPDSPTKNVEPTSDDLEPDIGSPLQTVDSPSPKGEEGFLAHQANAAMLAHEAVVNKPTYADVGVMTEPWVPEAIVPEHKGLRERAGEIVGGALAGFGLGRISSNDKEDENRQVDAGAEVEKARAVEPSTVAQEQQGPSDVDERRLTVIEPTENAQSQQLVQSDIVSLDTEPTKNVQTQQLGQSDIVSLDTEPVAPQPESTLQRVTNAAAEPAIPLAAAAPLAVQAEEKQQAPQKLTFSSIATQDLEPVELPLDFDVPATPLLPKRSSKRIDGFYIEETSPDDTDGDVDARGIPGTDRSRVGAGFFGGAPVPQIFGGGQQHQQQYLSPHDRALDGSADTDQSSFLGPPTSDSMLGPPTSDSILTMHGPPTAESIIPMPQPLQVKKQMADEGSQTLVSGDYIDSMMRAKSAVPTGLAAGTGAVAGAAAATAIASSQASSPSRPPTAVRPDGPRRSIDGPFASDASAALRAVRRPASSGSMRNKVAIPTPPLPEDKAQKIAAAQKTPGPATSGPATVGTMGPPLMPASAYKQNRPTTPANDRKLSREGTTPRARGSMNHMNSPGGASGISRRTSVSSFASEIDERFNMQRGHLMYPEGVQPATDPRMIQAITQTMIGEYLWKYTRKAGRNEMSTTRHRRFFWVHPYTRTLYWSEKDPSTAGRDMLKAKSVAIEAVRVITDDNSYPPGLHRKTLIVVTPGREIVFTAPTSQRHETWFNALSYLLLRTEQEKGEVDDHINQEDIDEFNPGFGSSIRKSIRSLTGRSQSRTSLSSYHSRTTRTSSPQRDKERERARAGATLAQRQSAAATRARGTPTPEPVATMASASSSSRRYSSMRDSNSGGGRFSSLTSKFRNGGQRGSFSSSRGRPSGGRTGGSEIYDASVAAESAEDLRAVIEKQEQDADRLENVRACCDGKHDVGSLSHKGRHSSFGSRNGHSHAHTNAHPPRAQPTTQSQKPRRGE</sequence>
<gene>
    <name evidence="1" type="ORF">LTR37_005044</name>
</gene>
<protein>
    <submittedName>
        <fullName evidence="1">Uncharacterized protein</fullName>
    </submittedName>
</protein>